<accession>A0A381XYE6</accession>
<evidence type="ECO:0000313" key="1">
    <source>
        <dbReference type="EMBL" id="SVA69745.1"/>
    </source>
</evidence>
<dbReference type="InterPro" id="IPR029058">
    <property type="entry name" value="AB_hydrolase_fold"/>
</dbReference>
<evidence type="ECO:0008006" key="2">
    <source>
        <dbReference type="Google" id="ProtNLM"/>
    </source>
</evidence>
<proteinExistence type="predicted"/>
<dbReference type="EMBL" id="UINC01016820">
    <property type="protein sequence ID" value="SVA69745.1"/>
    <property type="molecule type" value="Genomic_DNA"/>
</dbReference>
<dbReference type="SUPFAM" id="SSF53474">
    <property type="entry name" value="alpha/beta-Hydrolases"/>
    <property type="match status" value="1"/>
</dbReference>
<dbReference type="AlphaFoldDB" id="A0A381XYE6"/>
<sequence>MHGDSRSAERYITDWLPLAENRNVVLIAPKFSKEFYKEYVYLMKSNKKGRTISDPSLDLENSLGLLFDFFSSKLKLTNKSFRLYGHSGGSQFVHRYLLFSEELRIDKVAMANAGFYTFVDDSKKYPFGIKGMRVSDDRLEWFLRLKAGVFLADQDNDARQSNLPSMRKVRKQGKNRLQRGNNFFNHLIKLGKDRNISFRWRYQIVQGVAHDNSGMSAAASSFLLEDL</sequence>
<protein>
    <recommendedName>
        <fullName evidence="2">Alpha/beta hydrolase</fullName>
    </recommendedName>
</protein>
<organism evidence="1">
    <name type="scientific">marine metagenome</name>
    <dbReference type="NCBI Taxonomy" id="408172"/>
    <lineage>
        <taxon>unclassified sequences</taxon>
        <taxon>metagenomes</taxon>
        <taxon>ecological metagenomes</taxon>
    </lineage>
</organism>
<gene>
    <name evidence="1" type="ORF">METZ01_LOCUS122599</name>
</gene>
<dbReference type="Gene3D" id="3.40.50.1820">
    <property type="entry name" value="alpha/beta hydrolase"/>
    <property type="match status" value="1"/>
</dbReference>
<name>A0A381XYE6_9ZZZZ</name>
<reference evidence="1" key="1">
    <citation type="submission" date="2018-05" db="EMBL/GenBank/DDBJ databases">
        <authorList>
            <person name="Lanie J.A."/>
            <person name="Ng W.-L."/>
            <person name="Kazmierczak K.M."/>
            <person name="Andrzejewski T.M."/>
            <person name="Davidsen T.M."/>
            <person name="Wayne K.J."/>
            <person name="Tettelin H."/>
            <person name="Glass J.I."/>
            <person name="Rusch D."/>
            <person name="Podicherti R."/>
            <person name="Tsui H.-C.T."/>
            <person name="Winkler M.E."/>
        </authorList>
    </citation>
    <scope>NUCLEOTIDE SEQUENCE</scope>
</reference>